<evidence type="ECO:0000313" key="5">
    <source>
        <dbReference type="Proteomes" id="UP000199475"/>
    </source>
</evidence>
<protein>
    <submittedName>
        <fullName evidence="4">Peptide/nickel transport system substrate-binding protein</fullName>
    </submittedName>
</protein>
<dbReference type="EMBL" id="FNGP01000001">
    <property type="protein sequence ID" value="SDL17628.1"/>
    <property type="molecule type" value="Genomic_DNA"/>
</dbReference>
<dbReference type="AlphaFoldDB" id="A0A1G9HXD2"/>
<dbReference type="PANTHER" id="PTHR30290:SF38">
    <property type="entry name" value="D,D-DIPEPTIDE-BINDING PERIPLASMIC PROTEIN DDPA-RELATED"/>
    <property type="match status" value="1"/>
</dbReference>
<evidence type="ECO:0000313" key="4">
    <source>
        <dbReference type="EMBL" id="SDL17628.1"/>
    </source>
</evidence>
<keyword evidence="1" id="KW-0732">Signal</keyword>
<dbReference type="Gene3D" id="3.40.190.10">
    <property type="entry name" value="Periplasmic binding protein-like II"/>
    <property type="match status" value="1"/>
</dbReference>
<dbReference type="InterPro" id="IPR000914">
    <property type="entry name" value="SBP_5_dom"/>
</dbReference>
<evidence type="ECO:0000259" key="3">
    <source>
        <dbReference type="Pfam" id="PF00496"/>
    </source>
</evidence>
<dbReference type="PROSITE" id="PS51318">
    <property type="entry name" value="TAT"/>
    <property type="match status" value="1"/>
</dbReference>
<keyword evidence="5" id="KW-1185">Reference proteome</keyword>
<dbReference type="Gene3D" id="3.90.76.10">
    <property type="entry name" value="Dipeptide-binding Protein, Domain 1"/>
    <property type="match status" value="1"/>
</dbReference>
<accession>A0A1G9HXD2</accession>
<dbReference type="OrthoDB" id="9796817at2"/>
<dbReference type="InterPro" id="IPR030678">
    <property type="entry name" value="Peptide/Ni-bd"/>
</dbReference>
<dbReference type="RefSeq" id="WP_093248750.1">
    <property type="nucleotide sequence ID" value="NZ_FNGP01000001.1"/>
</dbReference>
<feature type="region of interest" description="Disordered" evidence="2">
    <location>
        <begin position="35"/>
        <end position="60"/>
    </location>
</feature>
<feature type="domain" description="Solute-binding protein family 5" evidence="3">
    <location>
        <begin position="109"/>
        <end position="468"/>
    </location>
</feature>
<proteinExistence type="predicted"/>
<dbReference type="CDD" id="cd00995">
    <property type="entry name" value="PBP2_NikA_DppA_OppA_like"/>
    <property type="match status" value="1"/>
</dbReference>
<dbReference type="InterPro" id="IPR006311">
    <property type="entry name" value="TAT_signal"/>
</dbReference>
<dbReference type="GO" id="GO:0043190">
    <property type="term" value="C:ATP-binding cassette (ABC) transporter complex"/>
    <property type="evidence" value="ECO:0007669"/>
    <property type="project" value="InterPro"/>
</dbReference>
<sequence>MKNLSSVDRRNFFKLSGVIGAAAGIAATLSACGTDDPATGTTSSPTPSADGSSAPAAGAGNADGTIKAGISYELGTNGYDPMTTSGALTVAVNWHTLEGLTEIDPATREVYPALGTDFPSKVDDTTYEVTLRDGAVFHNGAPVTTDDVVFSFQRVLDPANKSLYASFITFLDKVEKKDDTTVTLKLKHPYSLVNERVAVVKIVPQADATADPAAFDMNPIGTGPYKMTDNGASSQKVLFERNDDYTGPRPAKAKAMEWQILPDNTTRTNALTSGAVQAVDAVPAADLGSFKEPLKVAAVQGFGLVFTMFNVASEAMKDVKNRQAIMYALDYEKICSAGMANLATPATSFLHTEHKAYKEAATVYTYDPEKAKALIAETGLKSTRLLCSDHGWFSAVRPIIKENVEALGLTVQFEEKKSSDVYGTIDGKPDAFDIVVAPGDPSVFGDDADLLLRWWYANEVWTDQRMHWKGTEAHGKVQELLEKASTVGGDEQLAAWHEIFDIVSTDVPLYPIFHRKSPTAYNGETLIDFKPIAVTGLSFENVGTTEA</sequence>
<dbReference type="GO" id="GO:0042597">
    <property type="term" value="C:periplasmic space"/>
    <property type="evidence" value="ECO:0007669"/>
    <property type="project" value="UniProtKB-ARBA"/>
</dbReference>
<evidence type="ECO:0000256" key="2">
    <source>
        <dbReference type="SAM" id="MobiDB-lite"/>
    </source>
</evidence>
<dbReference type="Proteomes" id="UP000199475">
    <property type="component" value="Unassembled WGS sequence"/>
</dbReference>
<evidence type="ECO:0000256" key="1">
    <source>
        <dbReference type="ARBA" id="ARBA00022729"/>
    </source>
</evidence>
<name>A0A1G9HXD2_9ACTN</name>
<dbReference type="STRING" id="686624.SAMN04488242_0592"/>
<dbReference type="Gene3D" id="3.10.105.10">
    <property type="entry name" value="Dipeptide-binding Protein, Domain 3"/>
    <property type="match status" value="1"/>
</dbReference>
<dbReference type="GO" id="GO:1904680">
    <property type="term" value="F:peptide transmembrane transporter activity"/>
    <property type="evidence" value="ECO:0007669"/>
    <property type="project" value="TreeGrafter"/>
</dbReference>
<dbReference type="InterPro" id="IPR039424">
    <property type="entry name" value="SBP_5"/>
</dbReference>
<dbReference type="SUPFAM" id="SSF53850">
    <property type="entry name" value="Periplasmic binding protein-like II"/>
    <property type="match status" value="1"/>
</dbReference>
<dbReference type="GO" id="GO:0015833">
    <property type="term" value="P:peptide transport"/>
    <property type="evidence" value="ECO:0007669"/>
    <property type="project" value="TreeGrafter"/>
</dbReference>
<dbReference type="PANTHER" id="PTHR30290">
    <property type="entry name" value="PERIPLASMIC BINDING COMPONENT OF ABC TRANSPORTER"/>
    <property type="match status" value="1"/>
</dbReference>
<dbReference type="PIRSF" id="PIRSF002741">
    <property type="entry name" value="MppA"/>
    <property type="match status" value="1"/>
</dbReference>
<gene>
    <name evidence="4" type="ORF">SAMN04488242_0592</name>
</gene>
<dbReference type="Pfam" id="PF00496">
    <property type="entry name" value="SBP_bac_5"/>
    <property type="match status" value="1"/>
</dbReference>
<dbReference type="PROSITE" id="PS51257">
    <property type="entry name" value="PROKAR_LIPOPROTEIN"/>
    <property type="match status" value="1"/>
</dbReference>
<reference evidence="4 5" key="1">
    <citation type="submission" date="2016-10" db="EMBL/GenBank/DDBJ databases">
        <authorList>
            <person name="de Groot N.N."/>
        </authorList>
    </citation>
    <scope>NUCLEOTIDE SEQUENCE [LARGE SCALE GENOMIC DNA]</scope>
    <source>
        <strain evidence="4 5">CGMCC 1.9159</strain>
    </source>
</reference>
<organism evidence="4 5">
    <name type="scientific">Tessaracoccus oleiagri</name>
    <dbReference type="NCBI Taxonomy" id="686624"/>
    <lineage>
        <taxon>Bacteria</taxon>
        <taxon>Bacillati</taxon>
        <taxon>Actinomycetota</taxon>
        <taxon>Actinomycetes</taxon>
        <taxon>Propionibacteriales</taxon>
        <taxon>Propionibacteriaceae</taxon>
        <taxon>Tessaracoccus</taxon>
    </lineage>
</organism>